<evidence type="ECO:0000256" key="3">
    <source>
        <dbReference type="ARBA" id="ARBA00023163"/>
    </source>
</evidence>
<dbReference type="AlphaFoldDB" id="A0A4R5NUC6"/>
<evidence type="ECO:0000256" key="1">
    <source>
        <dbReference type="ARBA" id="ARBA00023015"/>
    </source>
</evidence>
<dbReference type="InterPro" id="IPR028082">
    <property type="entry name" value="Peripla_BP_I"/>
</dbReference>
<feature type="domain" description="HTH lacI-type" evidence="4">
    <location>
        <begin position="2"/>
        <end position="58"/>
    </location>
</feature>
<dbReference type="PROSITE" id="PS50932">
    <property type="entry name" value="HTH_LACI_2"/>
    <property type="match status" value="1"/>
</dbReference>
<accession>A0A4R5NUC6</accession>
<dbReference type="Gene3D" id="1.10.260.40">
    <property type="entry name" value="lambda repressor-like DNA-binding domains"/>
    <property type="match status" value="1"/>
</dbReference>
<dbReference type="PANTHER" id="PTHR30146:SF149">
    <property type="entry name" value="HTH-TYPE TRANSCRIPTIONAL REGULATOR EBGR"/>
    <property type="match status" value="1"/>
</dbReference>
<proteinExistence type="predicted"/>
<keyword evidence="3" id="KW-0804">Transcription</keyword>
<keyword evidence="2" id="KW-0238">DNA-binding</keyword>
<evidence type="ECO:0000313" key="5">
    <source>
        <dbReference type="EMBL" id="TDG81135.1"/>
    </source>
</evidence>
<dbReference type="CDD" id="cd01392">
    <property type="entry name" value="HTH_LacI"/>
    <property type="match status" value="1"/>
</dbReference>
<dbReference type="GO" id="GO:0003700">
    <property type="term" value="F:DNA-binding transcription factor activity"/>
    <property type="evidence" value="ECO:0007669"/>
    <property type="project" value="TreeGrafter"/>
</dbReference>
<dbReference type="InterPro" id="IPR000843">
    <property type="entry name" value="HTH_LacI"/>
</dbReference>
<dbReference type="Pfam" id="PF13377">
    <property type="entry name" value="Peripla_BP_3"/>
    <property type="match status" value="1"/>
</dbReference>
<dbReference type="GeneID" id="72460843"/>
<dbReference type="Proteomes" id="UP000295181">
    <property type="component" value="Unassembled WGS sequence"/>
</dbReference>
<reference evidence="5 6" key="1">
    <citation type="journal article" date="2019" name="Appl. Microbiol. Biotechnol.">
        <title>Uncovering carbohydrate metabolism through a genotype-phenotype association study of 56 lactic acid bacteria genomes.</title>
        <authorList>
            <person name="Buron-Moles G."/>
            <person name="Chailyan A."/>
            <person name="Dolejs I."/>
            <person name="Forster J."/>
            <person name="Miks M.H."/>
        </authorList>
    </citation>
    <scope>NUCLEOTIDE SEQUENCE [LARGE SCALE GENOMIC DNA]</scope>
    <source>
        <strain evidence="5 6">ATCC 4005</strain>
    </source>
</reference>
<evidence type="ECO:0000256" key="2">
    <source>
        <dbReference type="ARBA" id="ARBA00023125"/>
    </source>
</evidence>
<dbReference type="SUPFAM" id="SSF53822">
    <property type="entry name" value="Periplasmic binding protein-like I"/>
    <property type="match status" value="1"/>
</dbReference>
<evidence type="ECO:0000313" key="6">
    <source>
        <dbReference type="Proteomes" id="UP000295181"/>
    </source>
</evidence>
<sequence>MATIKDISRLAQVSPGTVSRALSPDKSEYVAKETRDKVREVADKLGYKYSLAPKPDKNQLNFALITTLSLKEETRDEYWRFVRRGVYEAAKSQNISIKRVVRLDEGVEPNDFAAYDAVIVVGSLSKSAINAIKSFNPNVVLVDGGSDVDDVVDTVDTNLAQLTDKALNEMTPHAQTIGFIGGSRHEVNLDGSQGRIIDDARTLTYKTWCSINHHQPIVKLTDWTTKQSMDATDDLLNEYGNQLDGLLVASDPLSIGVMKGLAKHHVVPGKNVKIISFDDLEFASYLTPSLTSIWLPKVELGYAAVLHAETLVKFPRDWHVRNIIPGKFHYRETFNPD</sequence>
<dbReference type="Pfam" id="PF00356">
    <property type="entry name" value="LacI"/>
    <property type="match status" value="1"/>
</dbReference>
<comment type="caution">
    <text evidence="5">The sequence shown here is derived from an EMBL/GenBank/DDBJ whole genome shotgun (WGS) entry which is preliminary data.</text>
</comment>
<dbReference type="EMBL" id="PUFP01000006">
    <property type="protein sequence ID" value="TDG81135.1"/>
    <property type="molecule type" value="Genomic_DNA"/>
</dbReference>
<dbReference type="Gene3D" id="3.40.50.2300">
    <property type="match status" value="2"/>
</dbReference>
<organism evidence="5 6">
    <name type="scientific">Lentilactobacillus buchneri DSM 20057</name>
    <dbReference type="NCBI Taxonomy" id="1423728"/>
    <lineage>
        <taxon>Bacteria</taxon>
        <taxon>Bacillati</taxon>
        <taxon>Bacillota</taxon>
        <taxon>Bacilli</taxon>
        <taxon>Lactobacillales</taxon>
        <taxon>Lactobacillaceae</taxon>
        <taxon>Lentilactobacillus</taxon>
    </lineage>
</organism>
<name>A0A4R5NUC6_LENBU</name>
<dbReference type="InterPro" id="IPR010982">
    <property type="entry name" value="Lambda_DNA-bd_dom_sf"/>
</dbReference>
<dbReference type="InterPro" id="IPR046335">
    <property type="entry name" value="LacI/GalR-like_sensor"/>
</dbReference>
<evidence type="ECO:0000259" key="4">
    <source>
        <dbReference type="PROSITE" id="PS50932"/>
    </source>
</evidence>
<dbReference type="SMART" id="SM00354">
    <property type="entry name" value="HTH_LACI"/>
    <property type="match status" value="1"/>
</dbReference>
<dbReference type="GO" id="GO:0000976">
    <property type="term" value="F:transcription cis-regulatory region binding"/>
    <property type="evidence" value="ECO:0007669"/>
    <property type="project" value="TreeGrafter"/>
</dbReference>
<dbReference type="RefSeq" id="WP_013727087.1">
    <property type="nucleotide sequence ID" value="NZ_AZDM01000034.1"/>
</dbReference>
<protein>
    <recommendedName>
        <fullName evidence="4">HTH lacI-type domain-containing protein</fullName>
    </recommendedName>
</protein>
<dbReference type="SUPFAM" id="SSF47413">
    <property type="entry name" value="lambda repressor-like DNA-binding domains"/>
    <property type="match status" value="1"/>
</dbReference>
<keyword evidence="1" id="KW-0805">Transcription regulation</keyword>
<dbReference type="PANTHER" id="PTHR30146">
    <property type="entry name" value="LACI-RELATED TRANSCRIPTIONAL REPRESSOR"/>
    <property type="match status" value="1"/>
</dbReference>
<gene>
    <name evidence="5" type="ORF">C5L32_001565</name>
</gene>